<reference evidence="2" key="2">
    <citation type="submission" date="2008-12" db="EMBL/GenBank/DDBJ databases">
        <title>Improved gene annotation of the rice (Oryza sativa) genomes.</title>
        <authorList>
            <person name="Wang J."/>
            <person name="Li R."/>
            <person name="Fan W."/>
            <person name="Huang Q."/>
            <person name="Zhang J."/>
            <person name="Zhou Y."/>
            <person name="Hu Y."/>
            <person name="Zi S."/>
            <person name="Li J."/>
            <person name="Ni P."/>
            <person name="Zheng H."/>
            <person name="Zhang Y."/>
            <person name="Zhao M."/>
            <person name="Hao Q."/>
            <person name="McDermott J."/>
            <person name="Samudrala R."/>
            <person name="Kristiansen K."/>
            <person name="Wong G.K.-S."/>
        </authorList>
    </citation>
    <scope>NUCLEOTIDE SEQUENCE</scope>
</reference>
<proteinExistence type="predicted"/>
<protein>
    <submittedName>
        <fullName evidence="2">Uncharacterized protein</fullName>
    </submittedName>
</protein>
<reference evidence="2" key="1">
    <citation type="journal article" date="2005" name="PLoS Biol.">
        <title>The genomes of Oryza sativa: a history of duplications.</title>
        <authorList>
            <person name="Yu J."/>
            <person name="Wang J."/>
            <person name="Lin W."/>
            <person name="Li S."/>
            <person name="Li H."/>
            <person name="Zhou J."/>
            <person name="Ni P."/>
            <person name="Dong W."/>
            <person name="Hu S."/>
            <person name="Zeng C."/>
            <person name="Zhang J."/>
            <person name="Zhang Y."/>
            <person name="Li R."/>
            <person name="Xu Z."/>
            <person name="Li S."/>
            <person name="Li X."/>
            <person name="Zheng H."/>
            <person name="Cong L."/>
            <person name="Lin L."/>
            <person name="Yin J."/>
            <person name="Geng J."/>
            <person name="Li G."/>
            <person name="Shi J."/>
            <person name="Liu J."/>
            <person name="Lv H."/>
            <person name="Li J."/>
            <person name="Wang J."/>
            <person name="Deng Y."/>
            <person name="Ran L."/>
            <person name="Shi X."/>
            <person name="Wang X."/>
            <person name="Wu Q."/>
            <person name="Li C."/>
            <person name="Ren X."/>
            <person name="Wang J."/>
            <person name="Wang X."/>
            <person name="Li D."/>
            <person name="Liu D."/>
            <person name="Zhang X."/>
            <person name="Ji Z."/>
            <person name="Zhao W."/>
            <person name="Sun Y."/>
            <person name="Zhang Z."/>
            <person name="Bao J."/>
            <person name="Han Y."/>
            <person name="Dong L."/>
            <person name="Ji J."/>
            <person name="Chen P."/>
            <person name="Wu S."/>
            <person name="Liu J."/>
            <person name="Xiao Y."/>
            <person name="Bu D."/>
            <person name="Tan J."/>
            <person name="Yang L."/>
            <person name="Ye C."/>
            <person name="Zhang J."/>
            <person name="Xu J."/>
            <person name="Zhou Y."/>
            <person name="Yu Y."/>
            <person name="Zhang B."/>
            <person name="Zhuang S."/>
            <person name="Wei H."/>
            <person name="Liu B."/>
            <person name="Lei M."/>
            <person name="Yu H."/>
            <person name="Li Y."/>
            <person name="Xu H."/>
            <person name="Wei S."/>
            <person name="He X."/>
            <person name="Fang L."/>
            <person name="Zhang Z."/>
            <person name="Zhang Y."/>
            <person name="Huang X."/>
            <person name="Su Z."/>
            <person name="Tong W."/>
            <person name="Li J."/>
            <person name="Tong Z."/>
            <person name="Li S."/>
            <person name="Ye J."/>
            <person name="Wang L."/>
            <person name="Fang L."/>
            <person name="Lei T."/>
            <person name="Chen C."/>
            <person name="Chen H."/>
            <person name="Xu Z."/>
            <person name="Li H."/>
            <person name="Huang H."/>
            <person name="Zhang F."/>
            <person name="Xu H."/>
            <person name="Li N."/>
            <person name="Zhao C."/>
            <person name="Li S."/>
            <person name="Dong L."/>
            <person name="Huang Y."/>
            <person name="Li L."/>
            <person name="Xi Y."/>
            <person name="Qi Q."/>
            <person name="Li W."/>
            <person name="Zhang B."/>
            <person name="Hu W."/>
            <person name="Zhang Y."/>
            <person name="Tian X."/>
            <person name="Jiao Y."/>
            <person name="Liang X."/>
            <person name="Jin J."/>
            <person name="Gao L."/>
            <person name="Zheng W."/>
            <person name="Hao B."/>
            <person name="Liu S."/>
            <person name="Wang W."/>
            <person name="Yuan L."/>
            <person name="Cao M."/>
            <person name="McDermott J."/>
            <person name="Samudrala R."/>
            <person name="Wang J."/>
            <person name="Wong G.K."/>
            <person name="Yang H."/>
        </authorList>
    </citation>
    <scope>NUCLEOTIDE SEQUENCE [LARGE SCALE GENOMIC DNA]</scope>
</reference>
<dbReference type="Proteomes" id="UP000007752">
    <property type="component" value="Chromosome 1"/>
</dbReference>
<gene>
    <name evidence="2" type="ORF">OsJ_00354</name>
</gene>
<dbReference type="EMBL" id="CM000138">
    <property type="protein sequence ID" value="EEE53864.1"/>
    <property type="molecule type" value="Genomic_DNA"/>
</dbReference>
<accession>B9ESU8</accession>
<sequence>MEISRDHLPVRSAAPPPPRHLRLIGSPPLSPLTVLSRFRRWLIEAVARAAREIPPVHGFPVAIAGIRLLRPTPRCAILRRPSSGRIWSGSLVGDVEL</sequence>
<organism evidence="2">
    <name type="scientific">Oryza sativa subsp. japonica</name>
    <name type="common">Rice</name>
    <dbReference type="NCBI Taxonomy" id="39947"/>
    <lineage>
        <taxon>Eukaryota</taxon>
        <taxon>Viridiplantae</taxon>
        <taxon>Streptophyta</taxon>
        <taxon>Embryophyta</taxon>
        <taxon>Tracheophyta</taxon>
        <taxon>Spermatophyta</taxon>
        <taxon>Magnoliopsida</taxon>
        <taxon>Liliopsida</taxon>
        <taxon>Poales</taxon>
        <taxon>Poaceae</taxon>
        <taxon>BOP clade</taxon>
        <taxon>Oryzoideae</taxon>
        <taxon>Oryzeae</taxon>
        <taxon>Oryzinae</taxon>
        <taxon>Oryza</taxon>
        <taxon>Oryza sativa</taxon>
    </lineage>
</organism>
<evidence type="ECO:0000313" key="2">
    <source>
        <dbReference type="EMBL" id="EEE53864.1"/>
    </source>
</evidence>
<evidence type="ECO:0000256" key="1">
    <source>
        <dbReference type="SAM" id="MobiDB-lite"/>
    </source>
</evidence>
<feature type="region of interest" description="Disordered" evidence="1">
    <location>
        <begin position="1"/>
        <end position="22"/>
    </location>
</feature>
<dbReference type="AlphaFoldDB" id="B9ESU8"/>
<name>B9ESU8_ORYSJ</name>